<sequence>MKKTAASSQHIITQLRKMATAEYYTPHATAATRVRRITQRRVRRLRGLYSNTTHLICVAQQHSLGLSAASYRPHLLSRLRHFAYAYVKVRGLGFLSFVCTANVELIHLPLLGTKVQYMVVSNHRLRRTYVGKLLWEMSEKLSIVCEPTSDVDGSIPSHVLSFHLWEI</sequence>
<evidence type="ECO:0000313" key="2">
    <source>
        <dbReference type="Proteomes" id="UP000287651"/>
    </source>
</evidence>
<organism evidence="1 2">
    <name type="scientific">Ensete ventricosum</name>
    <name type="common">Abyssinian banana</name>
    <name type="synonym">Musa ensete</name>
    <dbReference type="NCBI Taxonomy" id="4639"/>
    <lineage>
        <taxon>Eukaryota</taxon>
        <taxon>Viridiplantae</taxon>
        <taxon>Streptophyta</taxon>
        <taxon>Embryophyta</taxon>
        <taxon>Tracheophyta</taxon>
        <taxon>Spermatophyta</taxon>
        <taxon>Magnoliopsida</taxon>
        <taxon>Liliopsida</taxon>
        <taxon>Zingiberales</taxon>
        <taxon>Musaceae</taxon>
        <taxon>Ensete</taxon>
    </lineage>
</organism>
<proteinExistence type="predicted"/>
<gene>
    <name evidence="1" type="ORF">B296_00033420</name>
</gene>
<protein>
    <submittedName>
        <fullName evidence="1">Uncharacterized protein</fullName>
    </submittedName>
</protein>
<evidence type="ECO:0000313" key="1">
    <source>
        <dbReference type="EMBL" id="RRT61280.1"/>
    </source>
</evidence>
<comment type="caution">
    <text evidence="1">The sequence shown here is derived from an EMBL/GenBank/DDBJ whole genome shotgun (WGS) entry which is preliminary data.</text>
</comment>
<dbReference type="AlphaFoldDB" id="A0A426ZBB2"/>
<name>A0A426ZBB2_ENSVE</name>
<dbReference type="EMBL" id="AMZH03007456">
    <property type="protein sequence ID" value="RRT61280.1"/>
    <property type="molecule type" value="Genomic_DNA"/>
</dbReference>
<dbReference type="Proteomes" id="UP000287651">
    <property type="component" value="Unassembled WGS sequence"/>
</dbReference>
<reference evidence="1 2" key="1">
    <citation type="journal article" date="2014" name="Agronomy (Basel)">
        <title>A Draft Genome Sequence for Ensete ventricosum, the Drought-Tolerant Tree Against Hunger.</title>
        <authorList>
            <person name="Harrison J."/>
            <person name="Moore K.A."/>
            <person name="Paszkiewicz K."/>
            <person name="Jones T."/>
            <person name="Grant M."/>
            <person name="Ambacheew D."/>
            <person name="Muzemil S."/>
            <person name="Studholme D.J."/>
        </authorList>
    </citation>
    <scope>NUCLEOTIDE SEQUENCE [LARGE SCALE GENOMIC DNA]</scope>
</reference>
<accession>A0A426ZBB2</accession>